<evidence type="ECO:0000313" key="5">
    <source>
        <dbReference type="EMBL" id="TPX41349.1"/>
    </source>
</evidence>
<dbReference type="VEuPathDB" id="FungiDB:SeMB42_g06233"/>
<evidence type="ECO:0000256" key="4">
    <source>
        <dbReference type="SAM" id="Phobius"/>
    </source>
</evidence>
<keyword evidence="2" id="KW-0964">Secreted</keyword>
<proteinExistence type="predicted"/>
<sequence>MVGLGRTGARVMMRSTLYLTMYCALPYLCAAVSVWIETQSYDGTGNNLAHPTWGAAGSHYLRLTPPAYADSSSGPNGASLPGARFISNTVMSRGQADTLYDMDAGAASEFMPSWGVMLHLDVTLGCRNASEPFPIPVPTGDRVFDPFATGTVTIPFTRTCYDSTDSLTGERFMPNGFTSYIDCSGLYGNSPSANAAIRTFVGGKLKSRIDLVAGELPLFNPAQDRFVFGHTGVNIIPHLTTIYTLFLREHNRRAAQLALLNPTWTDEKIFQRARRWVIAVVQRVTLYFQPNNIMELASWK</sequence>
<dbReference type="SUPFAM" id="SSF48113">
    <property type="entry name" value="Heme-dependent peroxidases"/>
    <property type="match status" value="1"/>
</dbReference>
<dbReference type="InterPro" id="IPR037120">
    <property type="entry name" value="Haem_peroxidase_sf_animal"/>
</dbReference>
<dbReference type="Proteomes" id="UP000320475">
    <property type="component" value="Unassembled WGS sequence"/>
</dbReference>
<dbReference type="GO" id="GO:0020037">
    <property type="term" value="F:heme binding"/>
    <property type="evidence" value="ECO:0007669"/>
    <property type="project" value="InterPro"/>
</dbReference>
<evidence type="ECO:0000256" key="3">
    <source>
        <dbReference type="ARBA" id="ARBA00023180"/>
    </source>
</evidence>
<feature type="transmembrane region" description="Helical" evidence="4">
    <location>
        <begin position="16"/>
        <end position="36"/>
    </location>
</feature>
<dbReference type="GO" id="GO:0004601">
    <property type="term" value="F:peroxidase activity"/>
    <property type="evidence" value="ECO:0007669"/>
    <property type="project" value="InterPro"/>
</dbReference>
<dbReference type="AlphaFoldDB" id="A0A507CQD2"/>
<dbReference type="PANTHER" id="PTHR11475">
    <property type="entry name" value="OXIDASE/PEROXIDASE"/>
    <property type="match status" value="1"/>
</dbReference>
<dbReference type="Gene3D" id="1.10.640.10">
    <property type="entry name" value="Haem peroxidase domain superfamily, animal type"/>
    <property type="match status" value="1"/>
</dbReference>
<dbReference type="PANTHER" id="PTHR11475:SF4">
    <property type="entry name" value="CHORION PEROXIDASE"/>
    <property type="match status" value="1"/>
</dbReference>
<protein>
    <recommendedName>
        <fullName evidence="7">Heme peroxidase</fullName>
    </recommendedName>
</protein>
<keyword evidence="4" id="KW-0472">Membrane</keyword>
<keyword evidence="4" id="KW-1133">Transmembrane helix</keyword>
<evidence type="ECO:0000256" key="2">
    <source>
        <dbReference type="ARBA" id="ARBA00022525"/>
    </source>
</evidence>
<dbReference type="InterPro" id="IPR019791">
    <property type="entry name" value="Haem_peroxidase_animal"/>
</dbReference>
<keyword evidence="4" id="KW-0812">Transmembrane</keyword>
<dbReference type="Pfam" id="PF03098">
    <property type="entry name" value="An_peroxidase"/>
    <property type="match status" value="1"/>
</dbReference>
<evidence type="ECO:0008006" key="7">
    <source>
        <dbReference type="Google" id="ProtNLM"/>
    </source>
</evidence>
<keyword evidence="3" id="KW-0325">Glycoprotein</keyword>
<evidence type="ECO:0000313" key="6">
    <source>
        <dbReference type="Proteomes" id="UP000320475"/>
    </source>
</evidence>
<accession>A0A507CQD2</accession>
<comment type="subcellular location">
    <subcellularLocation>
        <location evidence="1">Secreted</location>
    </subcellularLocation>
</comment>
<dbReference type="PROSITE" id="PS50292">
    <property type="entry name" value="PEROXIDASE_3"/>
    <property type="match status" value="1"/>
</dbReference>
<comment type="caution">
    <text evidence="5">The sequence shown here is derived from an EMBL/GenBank/DDBJ whole genome shotgun (WGS) entry which is preliminary data.</text>
</comment>
<dbReference type="GO" id="GO:0006979">
    <property type="term" value="P:response to oxidative stress"/>
    <property type="evidence" value="ECO:0007669"/>
    <property type="project" value="InterPro"/>
</dbReference>
<dbReference type="EMBL" id="QEAM01000326">
    <property type="protein sequence ID" value="TPX41349.1"/>
    <property type="molecule type" value="Genomic_DNA"/>
</dbReference>
<organism evidence="5 6">
    <name type="scientific">Synchytrium endobioticum</name>
    <dbReference type="NCBI Taxonomy" id="286115"/>
    <lineage>
        <taxon>Eukaryota</taxon>
        <taxon>Fungi</taxon>
        <taxon>Fungi incertae sedis</taxon>
        <taxon>Chytridiomycota</taxon>
        <taxon>Chytridiomycota incertae sedis</taxon>
        <taxon>Chytridiomycetes</taxon>
        <taxon>Synchytriales</taxon>
        <taxon>Synchytriaceae</taxon>
        <taxon>Synchytrium</taxon>
    </lineage>
</organism>
<reference evidence="5 6" key="1">
    <citation type="journal article" date="2019" name="Sci. Rep.">
        <title>Comparative genomics of chytrid fungi reveal insights into the obligate biotrophic and pathogenic lifestyle of Synchytrium endobioticum.</title>
        <authorList>
            <person name="van de Vossenberg B.T.L.H."/>
            <person name="Warris S."/>
            <person name="Nguyen H.D.T."/>
            <person name="van Gent-Pelzer M.P.E."/>
            <person name="Joly D.L."/>
            <person name="van de Geest H.C."/>
            <person name="Bonants P.J.M."/>
            <person name="Smith D.S."/>
            <person name="Levesque C.A."/>
            <person name="van der Lee T.A.J."/>
        </authorList>
    </citation>
    <scope>NUCLEOTIDE SEQUENCE [LARGE SCALE GENOMIC DNA]</scope>
    <source>
        <strain evidence="5 6">LEV6574</strain>
    </source>
</reference>
<name>A0A507CQD2_9FUNG</name>
<evidence type="ECO:0000256" key="1">
    <source>
        <dbReference type="ARBA" id="ARBA00004613"/>
    </source>
</evidence>
<dbReference type="GO" id="GO:0005576">
    <property type="term" value="C:extracellular region"/>
    <property type="evidence" value="ECO:0007669"/>
    <property type="project" value="UniProtKB-SubCell"/>
</dbReference>
<dbReference type="OrthoDB" id="823504at2759"/>
<gene>
    <name evidence="5" type="ORF">SeLEV6574_g06135</name>
</gene>
<dbReference type="PRINTS" id="PR00457">
    <property type="entry name" value="ANPEROXIDASE"/>
</dbReference>
<dbReference type="InterPro" id="IPR010255">
    <property type="entry name" value="Haem_peroxidase_sf"/>
</dbReference>